<reference evidence="1 2" key="1">
    <citation type="submission" date="2019-06" db="EMBL/GenBank/DDBJ databases">
        <title>A chromosomal-level reference genome of Carpinus fangiana (Coryloideae, Betulaceae).</title>
        <authorList>
            <person name="Yang X."/>
            <person name="Wang Z."/>
            <person name="Zhang L."/>
            <person name="Hao G."/>
            <person name="Liu J."/>
            <person name="Yang Y."/>
        </authorList>
    </citation>
    <scope>NUCLEOTIDE SEQUENCE [LARGE SCALE GENOMIC DNA]</scope>
    <source>
        <strain evidence="1">Cfa_2016G</strain>
        <tissue evidence="1">Leaf</tissue>
    </source>
</reference>
<dbReference type="Proteomes" id="UP000327013">
    <property type="component" value="Chromosome 1"/>
</dbReference>
<gene>
    <name evidence="1" type="ORF">FH972_002814</name>
</gene>
<accession>A0A5N6QG06</accession>
<evidence type="ECO:0000313" key="1">
    <source>
        <dbReference type="EMBL" id="KAE7998252.1"/>
    </source>
</evidence>
<name>A0A5N6QG06_9ROSI</name>
<proteinExistence type="predicted"/>
<dbReference type="OrthoDB" id="427456at2759"/>
<dbReference type="EMBL" id="CM017321">
    <property type="protein sequence ID" value="KAE7998252.1"/>
    <property type="molecule type" value="Genomic_DNA"/>
</dbReference>
<protein>
    <submittedName>
        <fullName evidence="1">Uncharacterized protein</fullName>
    </submittedName>
</protein>
<keyword evidence="2" id="KW-1185">Reference proteome</keyword>
<dbReference type="AlphaFoldDB" id="A0A5N6QG06"/>
<organism evidence="1 2">
    <name type="scientific">Carpinus fangiana</name>
    <dbReference type="NCBI Taxonomy" id="176857"/>
    <lineage>
        <taxon>Eukaryota</taxon>
        <taxon>Viridiplantae</taxon>
        <taxon>Streptophyta</taxon>
        <taxon>Embryophyta</taxon>
        <taxon>Tracheophyta</taxon>
        <taxon>Spermatophyta</taxon>
        <taxon>Magnoliopsida</taxon>
        <taxon>eudicotyledons</taxon>
        <taxon>Gunneridae</taxon>
        <taxon>Pentapetalae</taxon>
        <taxon>rosids</taxon>
        <taxon>fabids</taxon>
        <taxon>Fagales</taxon>
        <taxon>Betulaceae</taxon>
        <taxon>Carpinus</taxon>
    </lineage>
</organism>
<evidence type="ECO:0000313" key="2">
    <source>
        <dbReference type="Proteomes" id="UP000327013"/>
    </source>
</evidence>
<sequence>MQLDKVHMQEYDISNQSPFELSDENIEAQIEGIVCQFEALREENIMLLESIGEKDKIIEMHQEELDKFLR</sequence>